<reference evidence="3" key="1">
    <citation type="journal article" date="2021" name="Environ. Microbiol.">
        <title>Genomic characterization of three novel Desulfobacterota classes expand the metabolic and phylogenetic diversity of the phylum.</title>
        <authorList>
            <person name="Murphy C.L."/>
            <person name="Biggerstaff J."/>
            <person name="Eichhorn A."/>
            <person name="Ewing E."/>
            <person name="Shahan R."/>
            <person name="Soriano D."/>
            <person name="Stewart S."/>
            <person name="VanMol K."/>
            <person name="Walker R."/>
            <person name="Walters P."/>
            <person name="Elshahed M.S."/>
            <person name="Youssef N.H."/>
        </authorList>
    </citation>
    <scope>NUCLEOTIDE SEQUENCE</scope>
    <source>
        <strain evidence="3">Zod_Metabat.24</strain>
    </source>
</reference>
<dbReference type="GO" id="GO:0016747">
    <property type="term" value="F:acyltransferase activity, transferring groups other than amino-acyl groups"/>
    <property type="evidence" value="ECO:0007669"/>
    <property type="project" value="InterPro"/>
</dbReference>
<name>A0A9D8KEP0_9DELT</name>
<evidence type="ECO:0000313" key="3">
    <source>
        <dbReference type="EMBL" id="MBN1572291.1"/>
    </source>
</evidence>
<dbReference type="PANTHER" id="PTHR42870">
    <property type="entry name" value="ACETYL-COA C-ACETYLTRANSFERASE"/>
    <property type="match status" value="1"/>
</dbReference>
<dbReference type="InterPro" id="IPR002155">
    <property type="entry name" value="Thiolase"/>
</dbReference>
<organism evidence="3 4">
    <name type="scientific">Candidatus Zymogenus saltonus</name>
    <dbReference type="NCBI Taxonomy" id="2844893"/>
    <lineage>
        <taxon>Bacteria</taxon>
        <taxon>Deltaproteobacteria</taxon>
        <taxon>Candidatus Zymogenia</taxon>
        <taxon>Candidatus Zymogeniales</taxon>
        <taxon>Candidatus Zymogenaceae</taxon>
        <taxon>Candidatus Zymogenus</taxon>
    </lineage>
</organism>
<dbReference type="AlphaFoldDB" id="A0A9D8KEP0"/>
<proteinExistence type="predicted"/>
<dbReference type="CDD" id="cd00829">
    <property type="entry name" value="SCP-x_thiolase"/>
    <property type="match status" value="1"/>
</dbReference>
<reference evidence="3" key="2">
    <citation type="submission" date="2021-01" db="EMBL/GenBank/DDBJ databases">
        <authorList>
            <person name="Hahn C.R."/>
            <person name="Youssef N.H."/>
            <person name="Elshahed M."/>
        </authorList>
    </citation>
    <scope>NUCLEOTIDE SEQUENCE</scope>
    <source>
        <strain evidence="3">Zod_Metabat.24</strain>
    </source>
</reference>
<dbReference type="PIRSF" id="PIRSF000429">
    <property type="entry name" value="Ac-CoA_Ac_transf"/>
    <property type="match status" value="1"/>
</dbReference>
<comment type="caution">
    <text evidence="3">The sequence shown here is derived from an EMBL/GenBank/DDBJ whole genome shotgun (WGS) entry which is preliminary data.</text>
</comment>
<sequence>MENIAVVGVGQTKIERNKLGDTFADMVYEATKKALDDAGMTMDDIDNVITTSNDFWDGRTISTMAVNDACGGGLAKNMSAVEGDGTFSAFYGMARILSGVYDTTLVVSHVKGSESENVLITNAIFDPLYMRPIGLDSINSSALQMRRYMTKYGITEEQCAKVSVKNHKNALKNPYAQIAMDISVDDVLNSRVISDPLKLYDCSPVSDAAAAVILAGGDKAKKAKKPVWVKGVSYTADAYFLGDRDLADASALDKAALEAYEMAGIEDPLNEIDVAEVYDAFSYMELMWYEGLGFCPPGGGGKLIDKGITEMDGDLPVNPSGGLLSGHPVTPGGMIRLIEAVLQVRGDAGEHQVDGVKTALAHGINGACGQSHCVWIVGR</sequence>
<dbReference type="Proteomes" id="UP000809273">
    <property type="component" value="Unassembled WGS sequence"/>
</dbReference>
<evidence type="ECO:0000259" key="2">
    <source>
        <dbReference type="Pfam" id="PF22691"/>
    </source>
</evidence>
<dbReference type="SUPFAM" id="SSF53901">
    <property type="entry name" value="Thiolase-like"/>
    <property type="match status" value="2"/>
</dbReference>
<dbReference type="Gene3D" id="3.40.47.10">
    <property type="match status" value="1"/>
</dbReference>
<dbReference type="EMBL" id="JAFGIX010000019">
    <property type="protein sequence ID" value="MBN1572291.1"/>
    <property type="molecule type" value="Genomic_DNA"/>
</dbReference>
<dbReference type="Pfam" id="PF22691">
    <property type="entry name" value="Thiolase_C_1"/>
    <property type="match status" value="1"/>
</dbReference>
<dbReference type="PANTHER" id="PTHR42870:SF7">
    <property type="entry name" value="ACETYL-COA C-ACETYLTRANSFERASE (ACETOACETYL-COA THIOLASE) (ACAB-3)"/>
    <property type="match status" value="1"/>
</dbReference>
<evidence type="ECO:0000259" key="1">
    <source>
        <dbReference type="Pfam" id="PF00108"/>
    </source>
</evidence>
<feature type="domain" description="Thiolase C-terminal" evidence="2">
    <location>
        <begin position="244"/>
        <end position="379"/>
    </location>
</feature>
<dbReference type="InterPro" id="IPR016039">
    <property type="entry name" value="Thiolase-like"/>
</dbReference>
<feature type="domain" description="Thiolase N-terminal" evidence="1">
    <location>
        <begin position="5"/>
        <end position="215"/>
    </location>
</feature>
<dbReference type="InterPro" id="IPR055140">
    <property type="entry name" value="Thiolase_C_2"/>
</dbReference>
<dbReference type="Pfam" id="PF00108">
    <property type="entry name" value="Thiolase_N"/>
    <property type="match status" value="1"/>
</dbReference>
<evidence type="ECO:0000313" key="4">
    <source>
        <dbReference type="Proteomes" id="UP000809273"/>
    </source>
</evidence>
<protein>
    <submittedName>
        <fullName evidence="3">Thiolase family protein</fullName>
    </submittedName>
</protein>
<accession>A0A9D8KEP0</accession>
<dbReference type="InterPro" id="IPR020616">
    <property type="entry name" value="Thiolase_N"/>
</dbReference>
<gene>
    <name evidence="3" type="ORF">JW984_03750</name>
</gene>